<accession>A0A432MQ51</accession>
<gene>
    <name evidence="1" type="ORF">TsocGM_01975</name>
</gene>
<evidence type="ECO:0000313" key="2">
    <source>
        <dbReference type="Proteomes" id="UP000280296"/>
    </source>
</evidence>
<dbReference type="RefSeq" id="WP_148114862.1">
    <property type="nucleotide sequence ID" value="NZ_RYZH01000002.1"/>
</dbReference>
<keyword evidence="2" id="KW-1185">Reference proteome</keyword>
<reference evidence="1 2" key="2">
    <citation type="submission" date="2019-01" db="EMBL/GenBank/DDBJ databases">
        <title>Tautonia sociabilis, a novel thermotolerant planctomycete of Isosphaeraceae family, isolated from a 4000 m deep subterranean habitat.</title>
        <authorList>
            <person name="Kovaleva O.L."/>
            <person name="Elcheninov A.G."/>
            <person name="Van Heerden E."/>
            <person name="Toshchakov S.V."/>
            <person name="Novikov A."/>
            <person name="Bonch-Osmolovskaya E.A."/>
            <person name="Kublanov I.V."/>
        </authorList>
    </citation>
    <scope>NUCLEOTIDE SEQUENCE [LARGE SCALE GENOMIC DNA]</scope>
    <source>
        <strain evidence="1 2">GM2012</strain>
    </source>
</reference>
<evidence type="ECO:0000313" key="1">
    <source>
        <dbReference type="EMBL" id="RUL89562.1"/>
    </source>
</evidence>
<dbReference type="AlphaFoldDB" id="A0A432MQ51"/>
<proteinExistence type="predicted"/>
<protein>
    <submittedName>
        <fullName evidence="1">Uncharacterized protein</fullName>
    </submittedName>
</protein>
<sequence>MRLRFPWWAILGTILLWPGPGSAWARQSAGTPPPWARTPVPAVNPYAWPMQGSGDSSLLFFLATQYRAAREVRAASEPTMAPAQAPTPSYRMFPGGPAAANYFGRTVAVSPGGAIRSPGADQRYRRYFGRR</sequence>
<dbReference type="EMBL" id="RYZH01000002">
    <property type="protein sequence ID" value="RUL89562.1"/>
    <property type="molecule type" value="Genomic_DNA"/>
</dbReference>
<name>A0A432MQ51_9BACT</name>
<comment type="caution">
    <text evidence="1">The sequence shown here is derived from an EMBL/GenBank/DDBJ whole genome shotgun (WGS) entry which is preliminary data.</text>
</comment>
<dbReference type="OrthoDB" id="9964377at2"/>
<dbReference type="Proteomes" id="UP000280296">
    <property type="component" value="Unassembled WGS sequence"/>
</dbReference>
<organism evidence="1 2">
    <name type="scientific">Tautonia sociabilis</name>
    <dbReference type="NCBI Taxonomy" id="2080755"/>
    <lineage>
        <taxon>Bacteria</taxon>
        <taxon>Pseudomonadati</taxon>
        <taxon>Planctomycetota</taxon>
        <taxon>Planctomycetia</taxon>
        <taxon>Isosphaerales</taxon>
        <taxon>Isosphaeraceae</taxon>
        <taxon>Tautonia</taxon>
    </lineage>
</organism>
<reference evidence="1 2" key="1">
    <citation type="submission" date="2018-12" db="EMBL/GenBank/DDBJ databases">
        <authorList>
            <person name="Toschakov S.V."/>
        </authorList>
    </citation>
    <scope>NUCLEOTIDE SEQUENCE [LARGE SCALE GENOMIC DNA]</scope>
    <source>
        <strain evidence="1 2">GM2012</strain>
    </source>
</reference>